<keyword evidence="3" id="KW-1185">Reference proteome</keyword>
<dbReference type="Proteomes" id="UP000027586">
    <property type="component" value="Unassembled WGS sequence"/>
</dbReference>
<dbReference type="Pfam" id="PF06985">
    <property type="entry name" value="HET"/>
    <property type="match status" value="1"/>
</dbReference>
<evidence type="ECO:0000259" key="1">
    <source>
        <dbReference type="Pfam" id="PF06985"/>
    </source>
</evidence>
<dbReference type="InterPro" id="IPR010730">
    <property type="entry name" value="HET"/>
</dbReference>
<evidence type="ECO:0000313" key="3">
    <source>
        <dbReference type="Proteomes" id="UP000027586"/>
    </source>
</evidence>
<sequence length="399" mass="46588">MTWAENAISDPSQVENVLQFHRGLRLLKHPHFLLLYVPDDQSKMKLVKPATDPYHRERIMKRIDKEERVLPHYALSHLWGITKTEPHLWTTIGEHVDDENEEPAAPVSMRREKRDTLIALLKKHPDSYWWIDVLCARTDTPLAIMGDIYACCTLCYAMVDCDTSTIREMDRKRKQLVFSVYSTWTLKEYEEAVAVLQKFTECKWWKRVWTWQEAVLPKYVILLSETLTDFHDYNMVDIAYLTSFYQNLLYSTKVPEELAGIEESPAHNHILQEINNSRLHNGYCMYTEGEVNTPMDLLELFESFAVSPRLCMDPVDYVYGVLGIFQFDIPRINDPDQVWQLFLTELENYLADPKRVKISDAYERALASVFTGDQARQCNLLSATNMGQVYQCLIPNSLK</sequence>
<feature type="domain" description="Heterokaryon incompatibility" evidence="1">
    <location>
        <begin position="74"/>
        <end position="213"/>
    </location>
</feature>
<reference evidence="2" key="1">
    <citation type="submission" date="2013-08" db="EMBL/GenBank/DDBJ databases">
        <title>Gene expansion shapes genome architecture in the human pathogen Lichtheimia corymbifera: an evolutionary genomics analysis in the ancient terrestrial Mucorales (Mucoromycotina).</title>
        <authorList>
            <person name="Schwartze V.U."/>
            <person name="Winter S."/>
            <person name="Shelest E."/>
            <person name="Marcet-Houben M."/>
            <person name="Horn F."/>
            <person name="Wehner S."/>
            <person name="Hoffmann K."/>
            <person name="Riege K."/>
            <person name="Sammeth M."/>
            <person name="Nowrousian M."/>
            <person name="Valiante V."/>
            <person name="Linde J."/>
            <person name="Jacobsen I.D."/>
            <person name="Marz M."/>
            <person name="Brakhage A.A."/>
            <person name="Gabaldon T."/>
            <person name="Bocker S."/>
            <person name="Voigt K."/>
        </authorList>
    </citation>
    <scope>NUCLEOTIDE SEQUENCE [LARGE SCALE GENOMIC DNA]</scope>
    <source>
        <strain evidence="2">FSU 9682</strain>
    </source>
</reference>
<organism evidence="2 3">
    <name type="scientific">Lichtheimia corymbifera JMRC:FSU:9682</name>
    <dbReference type="NCBI Taxonomy" id="1263082"/>
    <lineage>
        <taxon>Eukaryota</taxon>
        <taxon>Fungi</taxon>
        <taxon>Fungi incertae sedis</taxon>
        <taxon>Mucoromycota</taxon>
        <taxon>Mucoromycotina</taxon>
        <taxon>Mucoromycetes</taxon>
        <taxon>Mucorales</taxon>
        <taxon>Lichtheimiaceae</taxon>
        <taxon>Lichtheimia</taxon>
    </lineage>
</organism>
<protein>
    <recommendedName>
        <fullName evidence="1">Heterokaryon incompatibility domain-containing protein</fullName>
    </recommendedName>
</protein>
<evidence type="ECO:0000313" key="2">
    <source>
        <dbReference type="EMBL" id="CDH59395.1"/>
    </source>
</evidence>
<gene>
    <name evidence="2" type="ORF">LCOR_10211.1</name>
</gene>
<dbReference type="EMBL" id="CBTN010000069">
    <property type="protein sequence ID" value="CDH59395.1"/>
    <property type="molecule type" value="Genomic_DNA"/>
</dbReference>
<proteinExistence type="predicted"/>
<dbReference type="InterPro" id="IPR052895">
    <property type="entry name" value="HetReg/Transcr_Mod"/>
</dbReference>
<comment type="caution">
    <text evidence="2">The sequence shown here is derived from an EMBL/GenBank/DDBJ whole genome shotgun (WGS) entry which is preliminary data.</text>
</comment>
<dbReference type="OrthoDB" id="3553147at2759"/>
<dbReference type="AlphaFoldDB" id="A0A068SBR1"/>
<dbReference type="PANTHER" id="PTHR24148">
    <property type="entry name" value="ANKYRIN REPEAT DOMAIN-CONTAINING PROTEIN 39 HOMOLOG-RELATED"/>
    <property type="match status" value="1"/>
</dbReference>
<name>A0A068SBR1_9FUNG</name>
<dbReference type="PANTHER" id="PTHR24148:SF64">
    <property type="entry name" value="HETEROKARYON INCOMPATIBILITY DOMAIN-CONTAINING PROTEIN"/>
    <property type="match status" value="1"/>
</dbReference>
<accession>A0A068SBR1</accession>
<dbReference type="VEuPathDB" id="FungiDB:LCOR_10211.1"/>